<dbReference type="Gene3D" id="2.120.10.30">
    <property type="entry name" value="TolB, C-terminal domain"/>
    <property type="match status" value="1"/>
</dbReference>
<evidence type="ECO:0000256" key="3">
    <source>
        <dbReference type="ARBA" id="ARBA00022525"/>
    </source>
</evidence>
<dbReference type="SUPFAM" id="SSF50969">
    <property type="entry name" value="YVTN repeat-like/Quinoprotein amine dehydrogenase"/>
    <property type="match status" value="1"/>
</dbReference>
<evidence type="ECO:0000256" key="4">
    <source>
        <dbReference type="ARBA" id="ARBA00022729"/>
    </source>
</evidence>
<evidence type="ECO:0000313" key="7">
    <source>
        <dbReference type="EMBL" id="CAL1679839.1"/>
    </source>
</evidence>
<evidence type="ECO:0000313" key="8">
    <source>
        <dbReference type="Proteomes" id="UP001497644"/>
    </source>
</evidence>
<feature type="chain" id="PRO_5043315294" description="Bee-milk protein" evidence="6">
    <location>
        <begin position="20"/>
        <end position="401"/>
    </location>
</feature>
<proteinExistence type="inferred from homology"/>
<reference evidence="7" key="1">
    <citation type="submission" date="2024-04" db="EMBL/GenBank/DDBJ databases">
        <authorList>
            <consortium name="Molecular Ecology Group"/>
        </authorList>
    </citation>
    <scope>NUCLEOTIDE SEQUENCE</scope>
</reference>
<dbReference type="InterPro" id="IPR011044">
    <property type="entry name" value="Quino_amine_DH_bsu"/>
</dbReference>
<evidence type="ECO:0008006" key="9">
    <source>
        <dbReference type="Google" id="ProtNLM"/>
    </source>
</evidence>
<name>A0AAV2NI69_9HYME</name>
<gene>
    <name evidence="7" type="ORF">LPLAT_LOCUS5957</name>
</gene>
<keyword evidence="3" id="KW-0964">Secreted</keyword>
<evidence type="ECO:0000256" key="1">
    <source>
        <dbReference type="ARBA" id="ARBA00004613"/>
    </source>
</evidence>
<comment type="subcellular location">
    <subcellularLocation>
        <location evidence="1">Secreted</location>
    </subcellularLocation>
</comment>
<evidence type="ECO:0000256" key="5">
    <source>
        <dbReference type="ARBA" id="ARBA00023180"/>
    </source>
</evidence>
<dbReference type="InterPro" id="IPR011042">
    <property type="entry name" value="6-blade_b-propeller_TolB-like"/>
</dbReference>
<comment type="similarity">
    <text evidence="2">Belongs to the major royal jelly protein family.</text>
</comment>
<dbReference type="InterPro" id="IPR017996">
    <property type="entry name" value="MRJP/yellow-related"/>
</dbReference>
<dbReference type="PANTHER" id="PTHR10009:SF7">
    <property type="entry name" value="GH10609P-RELATED"/>
    <property type="match status" value="1"/>
</dbReference>
<dbReference type="PRINTS" id="PR01366">
    <property type="entry name" value="ROYALJELLY"/>
</dbReference>
<dbReference type="AlphaFoldDB" id="A0AAV2NI69"/>
<sequence length="401" mass="45203">MSYLLFITSILSITIMTYGLHFDRNKVKIEFPYEWKYVDFVWDCEQQKHKAIDSGDYNASACLLHDVDKAPDGRVFVAGYKTKGSPVGVMTVSNEEGDGGPLLRPYPNWDWWSDCESNKCITGFYRLRIKCNHLFVVHSGKFRDRDKVCPARLLIFDLSTDKLIKKITIPFDIANNKNGSGLLMTSYVYTDNCNDIANTAIIYITDTEGYGLIIYDARNSTFCRIESDFMKPKDTIFITKDKTFNLTEGIFSLAIINKDLYFADASGINIYKVKKSKLQCPLSIDEANQAIKVAATLSGQINAVAAKDCAIFFVNVPEGSILCADSSKEINSENTVILAQNTKKLILQSALKVQGDELIGMTNNYHHFLMGTSSIKEINFRIFVMNIMEIQSRTKCFASCK</sequence>
<feature type="signal peptide" evidence="6">
    <location>
        <begin position="1"/>
        <end position="19"/>
    </location>
</feature>
<dbReference type="PANTHER" id="PTHR10009">
    <property type="entry name" value="PROTEIN YELLOW-RELATED"/>
    <property type="match status" value="1"/>
</dbReference>
<keyword evidence="4 6" id="KW-0732">Signal</keyword>
<dbReference type="Pfam" id="PF03022">
    <property type="entry name" value="MRJP"/>
    <property type="match status" value="1"/>
</dbReference>
<dbReference type="GO" id="GO:0005576">
    <property type="term" value="C:extracellular region"/>
    <property type="evidence" value="ECO:0007669"/>
    <property type="project" value="UniProtKB-SubCell"/>
</dbReference>
<protein>
    <recommendedName>
        <fullName evidence="9">Bee-milk protein</fullName>
    </recommendedName>
</protein>
<keyword evidence="8" id="KW-1185">Reference proteome</keyword>
<dbReference type="Proteomes" id="UP001497644">
    <property type="component" value="Chromosome 2"/>
</dbReference>
<dbReference type="EMBL" id="OZ034825">
    <property type="protein sequence ID" value="CAL1679839.1"/>
    <property type="molecule type" value="Genomic_DNA"/>
</dbReference>
<organism evidence="7 8">
    <name type="scientific">Lasius platythorax</name>
    <dbReference type="NCBI Taxonomy" id="488582"/>
    <lineage>
        <taxon>Eukaryota</taxon>
        <taxon>Metazoa</taxon>
        <taxon>Ecdysozoa</taxon>
        <taxon>Arthropoda</taxon>
        <taxon>Hexapoda</taxon>
        <taxon>Insecta</taxon>
        <taxon>Pterygota</taxon>
        <taxon>Neoptera</taxon>
        <taxon>Endopterygota</taxon>
        <taxon>Hymenoptera</taxon>
        <taxon>Apocrita</taxon>
        <taxon>Aculeata</taxon>
        <taxon>Formicoidea</taxon>
        <taxon>Formicidae</taxon>
        <taxon>Formicinae</taxon>
        <taxon>Lasius</taxon>
        <taxon>Lasius</taxon>
    </lineage>
</organism>
<keyword evidence="5" id="KW-0325">Glycoprotein</keyword>
<evidence type="ECO:0000256" key="6">
    <source>
        <dbReference type="SAM" id="SignalP"/>
    </source>
</evidence>
<accession>A0AAV2NI69</accession>
<evidence type="ECO:0000256" key="2">
    <source>
        <dbReference type="ARBA" id="ARBA00009127"/>
    </source>
</evidence>